<evidence type="ECO:0000313" key="3">
    <source>
        <dbReference type="EMBL" id="ADB52834.1"/>
    </source>
</evidence>
<accession>D3F7U0</accession>
<dbReference type="Gene3D" id="2.120.10.30">
    <property type="entry name" value="TolB, C-terminal domain"/>
    <property type="match status" value="1"/>
</dbReference>
<dbReference type="InterPro" id="IPR011042">
    <property type="entry name" value="6-blade_b-propeller_TolB-like"/>
</dbReference>
<dbReference type="InterPro" id="IPR050952">
    <property type="entry name" value="TRIM-NHL_E3_ligases"/>
</dbReference>
<dbReference type="KEGG" id="cwo:Cwoe_4420"/>
<proteinExistence type="predicted"/>
<dbReference type="Gene3D" id="2.40.10.500">
    <property type="match status" value="1"/>
</dbReference>
<dbReference type="STRING" id="469383.Cwoe_4420"/>
<dbReference type="Proteomes" id="UP000008229">
    <property type="component" value="Chromosome"/>
</dbReference>
<dbReference type="InterPro" id="IPR001258">
    <property type="entry name" value="NHL_repeat"/>
</dbReference>
<dbReference type="eggNOG" id="COG3391">
    <property type="taxonomic scope" value="Bacteria"/>
</dbReference>
<dbReference type="PANTHER" id="PTHR24104">
    <property type="entry name" value="E3 UBIQUITIN-PROTEIN LIGASE NHLRC1-RELATED"/>
    <property type="match status" value="1"/>
</dbReference>
<dbReference type="HOGENOM" id="CLU_841671_0_0_11"/>
<reference evidence="3 4" key="1">
    <citation type="journal article" date="2010" name="Stand. Genomic Sci.">
        <title>Complete genome sequence of Conexibacter woesei type strain (ID131577).</title>
        <authorList>
            <person name="Pukall R."/>
            <person name="Lapidus A."/>
            <person name="Glavina Del Rio T."/>
            <person name="Copeland A."/>
            <person name="Tice H."/>
            <person name="Cheng J.-F."/>
            <person name="Lucas S."/>
            <person name="Chen F."/>
            <person name="Nolan M."/>
            <person name="Bruce D."/>
            <person name="Goodwin L."/>
            <person name="Pitluck S."/>
            <person name="Mavromatis K."/>
            <person name="Ivanova N."/>
            <person name="Ovchinnikova G."/>
            <person name="Pati A."/>
            <person name="Chen A."/>
            <person name="Palaniappan K."/>
            <person name="Land M."/>
            <person name="Hauser L."/>
            <person name="Chang Y.-J."/>
            <person name="Jeffries C.D."/>
            <person name="Chain P."/>
            <person name="Meincke L."/>
            <person name="Sims D."/>
            <person name="Brettin T."/>
            <person name="Detter J.C."/>
            <person name="Rohde M."/>
            <person name="Goeker M."/>
            <person name="Bristow J."/>
            <person name="Eisen J.A."/>
            <person name="Markowitz V."/>
            <person name="Kyrpides N.C."/>
            <person name="Klenk H.-P."/>
            <person name="Hugenholtz P."/>
        </authorList>
    </citation>
    <scope>NUCLEOTIDE SEQUENCE [LARGE SCALE GENOMIC DNA]</scope>
    <source>
        <strain evidence="4">DSM 14684 / CIP 108061 / JCM 11494 / NBRC 100937 / ID131577</strain>
    </source>
</reference>
<evidence type="ECO:0000256" key="2">
    <source>
        <dbReference type="PROSITE-ProRule" id="PRU00504"/>
    </source>
</evidence>
<protein>
    <submittedName>
        <fullName evidence="3">NHL repeat containing protein</fullName>
    </submittedName>
</protein>
<organism evidence="3 4">
    <name type="scientific">Conexibacter woesei (strain DSM 14684 / CCUG 47730 / CIP 108061 / JCM 11494 / NBRC 100937 / ID131577)</name>
    <dbReference type="NCBI Taxonomy" id="469383"/>
    <lineage>
        <taxon>Bacteria</taxon>
        <taxon>Bacillati</taxon>
        <taxon>Actinomycetota</taxon>
        <taxon>Thermoleophilia</taxon>
        <taxon>Solirubrobacterales</taxon>
        <taxon>Conexibacteraceae</taxon>
        <taxon>Conexibacter</taxon>
    </lineage>
</organism>
<dbReference type="PROSITE" id="PS51125">
    <property type="entry name" value="NHL"/>
    <property type="match status" value="1"/>
</dbReference>
<keyword evidence="1" id="KW-0677">Repeat</keyword>
<gene>
    <name evidence="3" type="ordered locus">Cwoe_4420</name>
</gene>
<dbReference type="EMBL" id="CP001854">
    <property type="protein sequence ID" value="ADB52834.1"/>
    <property type="molecule type" value="Genomic_DNA"/>
</dbReference>
<dbReference type="AlphaFoldDB" id="D3F7U0"/>
<keyword evidence="4" id="KW-1185">Reference proteome</keyword>
<evidence type="ECO:0000313" key="4">
    <source>
        <dbReference type="Proteomes" id="UP000008229"/>
    </source>
</evidence>
<dbReference type="SUPFAM" id="SSF101898">
    <property type="entry name" value="NHL repeat"/>
    <property type="match status" value="1"/>
</dbReference>
<dbReference type="OrthoDB" id="9762443at2"/>
<dbReference type="PANTHER" id="PTHR24104:SF25">
    <property type="entry name" value="PROTEIN LIN-41"/>
    <property type="match status" value="1"/>
</dbReference>
<dbReference type="GO" id="GO:0008270">
    <property type="term" value="F:zinc ion binding"/>
    <property type="evidence" value="ECO:0007669"/>
    <property type="project" value="UniProtKB-KW"/>
</dbReference>
<reference evidence="4" key="2">
    <citation type="submission" date="2010-01" db="EMBL/GenBank/DDBJ databases">
        <title>The complete genome of Conexibacter woesei DSM 14684.</title>
        <authorList>
            <consortium name="US DOE Joint Genome Institute (JGI-PGF)"/>
            <person name="Lucas S."/>
            <person name="Copeland A."/>
            <person name="Lapidus A."/>
            <person name="Glavina del Rio T."/>
            <person name="Dalin E."/>
            <person name="Tice H."/>
            <person name="Bruce D."/>
            <person name="Goodwin L."/>
            <person name="Pitluck S."/>
            <person name="Kyrpides N."/>
            <person name="Mavromatis K."/>
            <person name="Ivanova N."/>
            <person name="Mikhailova N."/>
            <person name="Chertkov O."/>
            <person name="Brettin T."/>
            <person name="Detter J.C."/>
            <person name="Han C."/>
            <person name="Larimer F."/>
            <person name="Land M."/>
            <person name="Hauser L."/>
            <person name="Markowitz V."/>
            <person name="Cheng J.-F."/>
            <person name="Hugenholtz P."/>
            <person name="Woyke T."/>
            <person name="Wu D."/>
            <person name="Pukall R."/>
            <person name="Steenblock K."/>
            <person name="Schneider S."/>
            <person name="Klenk H.-P."/>
            <person name="Eisen J.A."/>
        </authorList>
    </citation>
    <scope>NUCLEOTIDE SEQUENCE [LARGE SCALE GENOMIC DNA]</scope>
    <source>
        <strain evidence="4">DSM 14684 / CIP 108061 / JCM 11494 / NBRC 100937 / ID131577</strain>
    </source>
</reference>
<feature type="repeat" description="NHL" evidence="2">
    <location>
        <begin position="172"/>
        <end position="213"/>
    </location>
</feature>
<evidence type="ECO:0000256" key="1">
    <source>
        <dbReference type="ARBA" id="ARBA00022737"/>
    </source>
</evidence>
<name>D3F7U0_CONWI</name>
<dbReference type="RefSeq" id="WP_012935885.1">
    <property type="nucleotide sequence ID" value="NC_013739.1"/>
</dbReference>
<dbReference type="CDD" id="cd05819">
    <property type="entry name" value="NHL"/>
    <property type="match status" value="1"/>
</dbReference>
<sequence>MTWNEQWVAAGVALYGDDAWAHHDLAVTADQRIVGFRSGGDRFWILDADGRAVGEFASGLGEGHGLTIAGPAGAQELWVADPGITFARDAQGVHDAVVPSAHGRVVAVGLDGDLIAELPTPATPVYESEVYRPTTVMVDDAGDGTVWVADGYGAELVHHLSRDGELLLTLTGEEGAGRFDCPHGLLIDRRRPERPQLYVTDRGNDRIVVYDLDGTFLRAVDEGLRAPSGLALRGEELVVAELEARLTILDCDDRVVERIGDDPQATARPGWPNALDADGRTVRPELPHGRFNSPHGLAVDAAGRIYVAEWVLGGRIVRVG</sequence>
<dbReference type="Pfam" id="PF01436">
    <property type="entry name" value="NHL"/>
    <property type="match status" value="1"/>
</dbReference>